<gene>
    <name evidence="2" type="ORF">Q605_AUC00796G0005</name>
</gene>
<proteinExistence type="predicted"/>
<evidence type="ECO:0000313" key="2">
    <source>
        <dbReference type="EMBL" id="ETJ03750.1"/>
    </source>
</evidence>
<dbReference type="EMBL" id="AZLV01000796">
    <property type="protein sequence ID" value="ETJ03750.1"/>
    <property type="molecule type" value="Genomic_DNA"/>
</dbReference>
<evidence type="ECO:0000256" key="1">
    <source>
        <dbReference type="SAM" id="MobiDB-lite"/>
    </source>
</evidence>
<protein>
    <submittedName>
        <fullName evidence="2">Uncharacterized protein</fullName>
    </submittedName>
</protein>
<reference evidence="2 3" key="1">
    <citation type="submission" date="2013-12" db="EMBL/GenBank/DDBJ databases">
        <title>A Varibaculum cambriense genome reconstructed from a premature infant gut community with otherwise low bacterial novelty that shifts toward anaerobic metabolism during the third week of life.</title>
        <authorList>
            <person name="Brown C.T."/>
            <person name="Sharon I."/>
            <person name="Thomas B.C."/>
            <person name="Castelle C.J."/>
            <person name="Morowitz M.J."/>
            <person name="Banfield J.F."/>
        </authorList>
    </citation>
    <scope>NUCLEOTIDE SEQUENCE [LARGE SCALE GENOMIC DNA]</scope>
    <source>
        <strain evidence="3">DORA_12</strain>
    </source>
</reference>
<name>W1VFU8_9ACTO</name>
<dbReference type="AlphaFoldDB" id="W1VFU8"/>
<organism evidence="2 3">
    <name type="scientific">Actinomyces urogenitalis DORA_12</name>
    <dbReference type="NCBI Taxonomy" id="1403939"/>
    <lineage>
        <taxon>Bacteria</taxon>
        <taxon>Bacillati</taxon>
        <taxon>Actinomycetota</taxon>
        <taxon>Actinomycetes</taxon>
        <taxon>Actinomycetales</taxon>
        <taxon>Actinomycetaceae</taxon>
        <taxon>Actinomyces</taxon>
    </lineage>
</organism>
<evidence type="ECO:0000313" key="3">
    <source>
        <dbReference type="Proteomes" id="UP000018852"/>
    </source>
</evidence>
<sequence>MRTVLNSAGVPCVPDPDDTRELTRLVTITGAWCTVCHLPRTPYRGSPDHHPTCQPDRSTP</sequence>
<feature type="region of interest" description="Disordered" evidence="1">
    <location>
        <begin position="40"/>
        <end position="60"/>
    </location>
</feature>
<accession>W1VFU8</accession>
<dbReference type="Proteomes" id="UP000018852">
    <property type="component" value="Unassembled WGS sequence"/>
</dbReference>
<comment type="caution">
    <text evidence="2">The sequence shown here is derived from an EMBL/GenBank/DDBJ whole genome shotgun (WGS) entry which is preliminary data.</text>
</comment>